<dbReference type="Pfam" id="PF13516">
    <property type="entry name" value="LRR_6"/>
    <property type="match status" value="1"/>
</dbReference>
<name>A0AAN8XW98_HALRR</name>
<dbReference type="InterPro" id="IPR001810">
    <property type="entry name" value="F-box_dom"/>
</dbReference>
<evidence type="ECO:0000313" key="5">
    <source>
        <dbReference type="Proteomes" id="UP001381693"/>
    </source>
</evidence>
<protein>
    <submittedName>
        <fullName evidence="4">Lysine-specific demethylase 2B</fullName>
        <ecNumber evidence="4">1.14.11.27</ecNumber>
    </submittedName>
</protein>
<feature type="compositionally biased region" description="Basic and acidic residues" evidence="1">
    <location>
        <begin position="1048"/>
        <end position="1059"/>
    </location>
</feature>
<feature type="compositionally biased region" description="Polar residues" evidence="1">
    <location>
        <begin position="745"/>
        <end position="756"/>
    </location>
</feature>
<feature type="compositionally biased region" description="Polar residues" evidence="1">
    <location>
        <begin position="593"/>
        <end position="606"/>
    </location>
</feature>
<keyword evidence="5" id="KW-1185">Reference proteome</keyword>
<feature type="chain" id="PRO_5042810680" evidence="2">
    <location>
        <begin position="19"/>
        <end position="1169"/>
    </location>
</feature>
<feature type="compositionally biased region" description="Polar residues" evidence="1">
    <location>
        <begin position="493"/>
        <end position="503"/>
    </location>
</feature>
<feature type="compositionally biased region" description="Basic and acidic residues" evidence="1">
    <location>
        <begin position="574"/>
        <end position="591"/>
    </location>
</feature>
<feature type="compositionally biased region" description="Basic and acidic residues" evidence="1">
    <location>
        <begin position="932"/>
        <end position="1028"/>
    </location>
</feature>
<feature type="compositionally biased region" description="Low complexity" evidence="1">
    <location>
        <begin position="385"/>
        <end position="406"/>
    </location>
</feature>
<feature type="compositionally biased region" description="Polar residues" evidence="1">
    <location>
        <begin position="624"/>
        <end position="637"/>
    </location>
</feature>
<comment type="caution">
    <text evidence="4">The sequence shown here is derived from an EMBL/GenBank/DDBJ whole genome shotgun (WGS) entry which is preliminary data.</text>
</comment>
<feature type="region of interest" description="Disordered" evidence="1">
    <location>
        <begin position="372"/>
        <end position="1169"/>
    </location>
</feature>
<dbReference type="EMBL" id="JAXCGZ010000715">
    <property type="protein sequence ID" value="KAK7085624.1"/>
    <property type="molecule type" value="Genomic_DNA"/>
</dbReference>
<dbReference type="InterPro" id="IPR001611">
    <property type="entry name" value="Leu-rich_rpt"/>
</dbReference>
<feature type="compositionally biased region" description="Polar residues" evidence="1">
    <location>
        <begin position="659"/>
        <end position="684"/>
    </location>
</feature>
<dbReference type="Proteomes" id="UP001381693">
    <property type="component" value="Unassembled WGS sequence"/>
</dbReference>
<feature type="compositionally biased region" description="Low complexity" evidence="1">
    <location>
        <begin position="784"/>
        <end position="799"/>
    </location>
</feature>
<dbReference type="Gene3D" id="3.80.10.10">
    <property type="entry name" value="Ribonuclease Inhibitor"/>
    <property type="match status" value="1"/>
</dbReference>
<feature type="compositionally biased region" description="Acidic residues" evidence="1">
    <location>
        <begin position="80"/>
        <end position="95"/>
    </location>
</feature>
<dbReference type="GO" id="GO:0140680">
    <property type="term" value="F:histone H3K36me/H3K36me2 demethylase activity"/>
    <property type="evidence" value="ECO:0007669"/>
    <property type="project" value="UniProtKB-EC"/>
</dbReference>
<dbReference type="InterPro" id="IPR050648">
    <property type="entry name" value="F-box_LRR-repeat"/>
</dbReference>
<feature type="compositionally biased region" description="Basic and acidic residues" evidence="1">
    <location>
        <begin position="765"/>
        <end position="783"/>
    </location>
</feature>
<keyword evidence="2" id="KW-0732">Signal</keyword>
<gene>
    <name evidence="4" type="primary">KDM2B</name>
    <name evidence="4" type="ORF">SK128_007814</name>
</gene>
<reference evidence="4 5" key="1">
    <citation type="submission" date="2023-11" db="EMBL/GenBank/DDBJ databases">
        <title>Halocaridina rubra genome assembly.</title>
        <authorList>
            <person name="Smith C."/>
        </authorList>
    </citation>
    <scope>NUCLEOTIDE SEQUENCE [LARGE SCALE GENOMIC DNA]</scope>
    <source>
        <strain evidence="4">EP-1</strain>
        <tissue evidence="4">Whole</tissue>
    </source>
</reference>
<dbReference type="InterPro" id="IPR032675">
    <property type="entry name" value="LRR_dom_sf"/>
</dbReference>
<dbReference type="SUPFAM" id="SSF52047">
    <property type="entry name" value="RNI-like"/>
    <property type="match status" value="1"/>
</dbReference>
<feature type="compositionally biased region" description="Basic and acidic residues" evidence="1">
    <location>
        <begin position="1123"/>
        <end position="1159"/>
    </location>
</feature>
<evidence type="ECO:0000256" key="1">
    <source>
        <dbReference type="SAM" id="MobiDB-lite"/>
    </source>
</evidence>
<feature type="domain" description="F-box" evidence="3">
    <location>
        <begin position="115"/>
        <end position="152"/>
    </location>
</feature>
<sequence>MKGFRSLMKFHTVFLLSCFQPSPPKIWPLCVTVAPEIKGGNIVDVAPPHMPTWEELQARVSRPLVRPMWVIRPNPPPPPSEEDEEDDDDDEDSGSDGESRPPAREPVPLPMNRSVMLPVFQHLSVKDLRIVMQVCRAWAQWAIHPSLWQTVKLTHKKLHAYHLMGIVRRQPNILDLSWSRVTKEQLSWLLARLPQLQELHLEGQSWETVSCLTSPYCPPFAVLNISFCEGLTDATINSLLSPPRTHRPGHRDTTTRLKQLTELRLDGTQVGDEGVRAIVRSLPFLSVLSLSSCQHITELTAALLAHPSSVVSHSLSSLDLRGCHRIAPTCLPSLKCLPVLTKLALHPCSRIPLKALRVWGKYHGYALDSEDILTRAPRPPPDPSAYPLSDSEASSFSRSSSPSTTSEAKRSLSSKANVDIRTENEEKVNKVAPNITEGIPVSLKSEEKITKRDDRLEENPDSPAGNEKKDDKKLSSTLVKKVDEGNECKDEQTTTVLSGCSRVSTRRRSLLQECDSDSSSNKSEAGKASPKQKSKKSSTEASIEKNKPVEQPQTKKLKATLLERHNLSRTSQRITKEKLNSKDTTSDKEEVNSDQNTKKATSTLSLVAQEKGTDFELQIRKTKCNNSNDNNKLTSPTLEGKVSKSLSVEISKSVISSEQNKSGNKHTSSNCKTEGQISTKTAKNPDNGKKKSSTGDGNISKREEKNLKGVPEESSLTDVSKGIFSTSEISRSQNLLPVSDKNKKCSNSPDHSNIKPSLSDEENREDATEPENKKGIDRGEKSSAQDSSNSSQCSKNQKNVIVTSAEVHRADNYDSTLDSDTGNKRSERRLSIRKSKEEQEIKCEEKPEKDEKQNTDTMKEKRRDSKSRDEEMNRITVEDTPSKDPKQNVKRVEDKDKKPSPGKKISLKQQNFHPYSRVKQEKDIITRSTKRLKSEKEMEEKQIEQQHEESFSKMIEKSPDTKKTYKKARDVQDEKMDALSEKTEKELKSPKPVSSRKERESFSGKTTERKDDDRTAKRSRSDAEEYMSKLRRKSHDSDGSNEPSSSELIKREDIGEDKIRSRRRSARDDDGSKGVPEKKSRDDYKDERKADLSVGVIQDSKMADTDCASKLTKKKSEDIDDELIAKKLKDECENGGKSVKKPELIRERSGSRERPERAHRSPRRLSMCQ</sequence>
<evidence type="ECO:0000259" key="3">
    <source>
        <dbReference type="Pfam" id="PF12937"/>
    </source>
</evidence>
<dbReference type="PANTHER" id="PTHR13382">
    <property type="entry name" value="MITOCHONDRIAL ATP SYNTHASE COUPLING FACTOR B"/>
    <property type="match status" value="1"/>
</dbReference>
<dbReference type="GO" id="GO:0005737">
    <property type="term" value="C:cytoplasm"/>
    <property type="evidence" value="ECO:0007669"/>
    <property type="project" value="TreeGrafter"/>
</dbReference>
<dbReference type="AlphaFoldDB" id="A0AAN8XW98"/>
<feature type="region of interest" description="Disordered" evidence="1">
    <location>
        <begin position="69"/>
        <end position="110"/>
    </location>
</feature>
<evidence type="ECO:0000313" key="4">
    <source>
        <dbReference type="EMBL" id="KAK7085624.1"/>
    </source>
</evidence>
<feature type="compositionally biased region" description="Basic and acidic residues" evidence="1">
    <location>
        <begin position="418"/>
        <end position="429"/>
    </location>
</feature>
<evidence type="ECO:0000256" key="2">
    <source>
        <dbReference type="SAM" id="SignalP"/>
    </source>
</evidence>
<accession>A0AAN8XW98</accession>
<feature type="signal peptide" evidence="2">
    <location>
        <begin position="1"/>
        <end position="18"/>
    </location>
</feature>
<dbReference type="Pfam" id="PF12937">
    <property type="entry name" value="F-box-like"/>
    <property type="match status" value="1"/>
</dbReference>
<feature type="compositionally biased region" description="Low complexity" evidence="1">
    <location>
        <begin position="643"/>
        <end position="658"/>
    </location>
</feature>
<dbReference type="CDD" id="cd22122">
    <property type="entry name" value="F-box_JHDM"/>
    <property type="match status" value="1"/>
</dbReference>
<proteinExistence type="predicted"/>
<feature type="compositionally biased region" description="Basic and acidic residues" evidence="1">
    <location>
        <begin position="821"/>
        <end position="899"/>
    </location>
</feature>
<feature type="compositionally biased region" description="Basic and acidic residues" evidence="1">
    <location>
        <begin position="444"/>
        <end position="458"/>
    </location>
</feature>
<keyword evidence="4" id="KW-0560">Oxidoreductase</keyword>
<dbReference type="EC" id="1.14.11.27" evidence="4"/>
<feature type="compositionally biased region" description="Basic and acidic residues" evidence="1">
    <location>
        <begin position="699"/>
        <end position="711"/>
    </location>
</feature>
<organism evidence="4 5">
    <name type="scientific">Halocaridina rubra</name>
    <name type="common">Hawaiian red shrimp</name>
    <dbReference type="NCBI Taxonomy" id="373956"/>
    <lineage>
        <taxon>Eukaryota</taxon>
        <taxon>Metazoa</taxon>
        <taxon>Ecdysozoa</taxon>
        <taxon>Arthropoda</taxon>
        <taxon>Crustacea</taxon>
        <taxon>Multicrustacea</taxon>
        <taxon>Malacostraca</taxon>
        <taxon>Eumalacostraca</taxon>
        <taxon>Eucarida</taxon>
        <taxon>Decapoda</taxon>
        <taxon>Pleocyemata</taxon>
        <taxon>Caridea</taxon>
        <taxon>Atyoidea</taxon>
        <taxon>Atyidae</taxon>
        <taxon>Halocaridina</taxon>
    </lineage>
</organism>
<feature type="compositionally biased region" description="Polar residues" evidence="1">
    <location>
        <begin position="714"/>
        <end position="736"/>
    </location>
</feature>
<feature type="compositionally biased region" description="Basic and acidic residues" evidence="1">
    <location>
        <begin position="1066"/>
        <end position="1091"/>
    </location>
</feature>
<feature type="compositionally biased region" description="Basic and acidic residues" evidence="1">
    <location>
        <begin position="466"/>
        <end position="492"/>
    </location>
</feature>